<evidence type="ECO:0000313" key="3">
    <source>
        <dbReference type="Proteomes" id="UP000028123"/>
    </source>
</evidence>
<dbReference type="InterPro" id="IPR023459">
    <property type="entry name" value="Tscrpt_elong_fac_GreA/B_fam"/>
</dbReference>
<dbReference type="eggNOG" id="COG0782">
    <property type="taxonomic scope" value="Bacteria"/>
</dbReference>
<evidence type="ECO:0000259" key="1">
    <source>
        <dbReference type="Pfam" id="PF01272"/>
    </source>
</evidence>
<sequence length="156" mass="17446">MSTMNPSFGRGARAQLINQLLYFDEQSSAFLDDFCPQQGKERVNLEKLIEQYTAVLERLLAQDEVQFMQSLYSKVLIGSSVKVKYEEDGLEETFTIVFPTLTAPDKNYVSFLSPMGRQLLLATSGAEQTIEIPAGSFAVTIEEVKYAYSGEFTKTG</sequence>
<dbReference type="PANTHER" id="PTHR30437">
    <property type="entry name" value="TRANSCRIPTION ELONGATION FACTOR GREA"/>
    <property type="match status" value="1"/>
</dbReference>
<gene>
    <name evidence="2" type="ORF">ET33_00825</name>
</gene>
<dbReference type="Pfam" id="PF01272">
    <property type="entry name" value="GreA_GreB"/>
    <property type="match status" value="1"/>
</dbReference>
<dbReference type="PANTHER" id="PTHR30437:SF4">
    <property type="entry name" value="TRANSCRIPTION ELONGATION FACTOR GREA"/>
    <property type="match status" value="1"/>
</dbReference>
<comment type="caution">
    <text evidence="2">The sequence shown here is derived from an EMBL/GenBank/DDBJ whole genome shotgun (WGS) entry which is preliminary data.</text>
</comment>
<dbReference type="GO" id="GO:0032784">
    <property type="term" value="P:regulation of DNA-templated transcription elongation"/>
    <property type="evidence" value="ECO:0007669"/>
    <property type="project" value="InterPro"/>
</dbReference>
<proteinExistence type="predicted"/>
<name>A0A081PBB2_9BACL</name>
<dbReference type="SUPFAM" id="SSF54534">
    <property type="entry name" value="FKBP-like"/>
    <property type="match status" value="1"/>
</dbReference>
<dbReference type="EMBL" id="JNVM01000001">
    <property type="protein sequence ID" value="KEQ27985.1"/>
    <property type="molecule type" value="Genomic_DNA"/>
</dbReference>
<dbReference type="GO" id="GO:0003677">
    <property type="term" value="F:DNA binding"/>
    <property type="evidence" value="ECO:0007669"/>
    <property type="project" value="InterPro"/>
</dbReference>
<organism evidence="2 3">
    <name type="scientific">Paenibacillus tyrfis</name>
    <dbReference type="NCBI Taxonomy" id="1501230"/>
    <lineage>
        <taxon>Bacteria</taxon>
        <taxon>Bacillati</taxon>
        <taxon>Bacillota</taxon>
        <taxon>Bacilli</taxon>
        <taxon>Bacillales</taxon>
        <taxon>Paenibacillaceae</taxon>
        <taxon>Paenibacillus</taxon>
    </lineage>
</organism>
<accession>A0A081PBB2</accession>
<dbReference type="GO" id="GO:0070063">
    <property type="term" value="F:RNA polymerase binding"/>
    <property type="evidence" value="ECO:0007669"/>
    <property type="project" value="InterPro"/>
</dbReference>
<feature type="domain" description="Transcription elongation factor GreA/GreB C-terminal" evidence="1">
    <location>
        <begin position="73"/>
        <end position="146"/>
    </location>
</feature>
<reference evidence="2 3" key="1">
    <citation type="submission" date="2014-06" db="EMBL/GenBank/DDBJ databases">
        <title>Draft genome sequence of Paenibacillus sp. MSt1.</title>
        <authorList>
            <person name="Aw Y.K."/>
            <person name="Ong K.S."/>
            <person name="Gan H.M."/>
            <person name="Lee S.M."/>
        </authorList>
    </citation>
    <scope>NUCLEOTIDE SEQUENCE [LARGE SCALE GENOMIC DNA]</scope>
    <source>
        <strain evidence="2 3">MSt1</strain>
    </source>
</reference>
<dbReference type="InterPro" id="IPR001437">
    <property type="entry name" value="Tscrpt_elong_fac_GreA/B_C"/>
</dbReference>
<evidence type="ECO:0000313" key="2">
    <source>
        <dbReference type="EMBL" id="KEQ27985.1"/>
    </source>
</evidence>
<dbReference type="Gene3D" id="3.10.50.30">
    <property type="entry name" value="Transcription elongation factor, GreA/GreB, C-terminal domain"/>
    <property type="match status" value="1"/>
</dbReference>
<dbReference type="Proteomes" id="UP000028123">
    <property type="component" value="Unassembled WGS sequence"/>
</dbReference>
<protein>
    <recommendedName>
        <fullName evidence="1">Transcription elongation factor GreA/GreB C-terminal domain-containing protein</fullName>
    </recommendedName>
</protein>
<dbReference type="AlphaFoldDB" id="A0A081PBB2"/>
<keyword evidence="3" id="KW-1185">Reference proteome</keyword>
<dbReference type="InterPro" id="IPR036953">
    <property type="entry name" value="GreA/GreB_C_sf"/>
</dbReference>
<dbReference type="GO" id="GO:0006354">
    <property type="term" value="P:DNA-templated transcription elongation"/>
    <property type="evidence" value="ECO:0007669"/>
    <property type="project" value="TreeGrafter"/>
</dbReference>